<dbReference type="SUPFAM" id="SSF51735">
    <property type="entry name" value="NAD(P)-binding Rossmann-fold domains"/>
    <property type="match status" value="1"/>
</dbReference>
<reference evidence="13" key="2">
    <citation type="submission" date="2007-04" db="EMBL/GenBank/DDBJ databases">
        <title>The genome of the human body louse.</title>
        <authorList>
            <consortium name="The Human Body Louse Genome Consortium"/>
            <person name="Kirkness E."/>
            <person name="Walenz B."/>
            <person name="Hass B."/>
            <person name="Bruggner R."/>
            <person name="Strausberg R."/>
        </authorList>
    </citation>
    <scope>NUCLEOTIDE SEQUENCE</scope>
    <source>
        <strain evidence="13">USDA</strain>
    </source>
</reference>
<comment type="subunit">
    <text evidence="2">Homodimer.</text>
</comment>
<reference evidence="13" key="1">
    <citation type="submission" date="2007-04" db="EMBL/GenBank/DDBJ databases">
        <title>Annotation of Pediculus humanus corporis strain USDA.</title>
        <authorList>
            <person name="Kirkness E."/>
            <person name="Hannick L."/>
            <person name="Hass B."/>
            <person name="Bruggner R."/>
            <person name="Lawson D."/>
            <person name="Bidwell S."/>
            <person name="Joardar V."/>
            <person name="Caler E."/>
            <person name="Walenz B."/>
            <person name="Inman J."/>
            <person name="Schobel S."/>
            <person name="Galinsky K."/>
            <person name="Amedeo P."/>
            <person name="Strausberg R."/>
        </authorList>
    </citation>
    <scope>NUCLEOTIDE SEQUENCE</scope>
    <source>
        <strain evidence="13">USDA</strain>
    </source>
</reference>
<dbReference type="PANTHER" id="PTHR11540:SF16">
    <property type="entry name" value="MALATE DEHYDROGENASE, MITOCHONDRIAL"/>
    <property type="match status" value="1"/>
</dbReference>
<evidence type="ECO:0000256" key="9">
    <source>
        <dbReference type="PIRSR" id="PIRSR000102-3"/>
    </source>
</evidence>
<dbReference type="InterPro" id="IPR001236">
    <property type="entry name" value="Lactate/malate_DH_N"/>
</dbReference>
<reference evidence="14" key="3">
    <citation type="submission" date="2021-02" db="UniProtKB">
        <authorList>
            <consortium name="EnsemblMetazoa"/>
        </authorList>
    </citation>
    <scope>IDENTIFICATION</scope>
    <source>
        <strain evidence="14">USDA</strain>
    </source>
</reference>
<dbReference type="STRING" id="121224.E0VBN9"/>
<dbReference type="InterPro" id="IPR010097">
    <property type="entry name" value="Malate_DH_type1"/>
</dbReference>
<dbReference type="PANTHER" id="PTHR11540">
    <property type="entry name" value="MALATE AND LACTATE DEHYDROGENASE"/>
    <property type="match status" value="1"/>
</dbReference>
<dbReference type="eggNOG" id="KOG1494">
    <property type="taxonomic scope" value="Eukaryota"/>
</dbReference>
<proteinExistence type="inferred from homology"/>
<evidence type="ECO:0000256" key="10">
    <source>
        <dbReference type="RuleBase" id="RU003369"/>
    </source>
</evidence>
<dbReference type="KEGG" id="phu:Phum_PHUM065800"/>
<name>E0VBN9_PEDHC</name>
<accession>E0VBN9</accession>
<dbReference type="Pfam" id="PF00056">
    <property type="entry name" value="Ldh_1_N"/>
    <property type="match status" value="1"/>
</dbReference>
<evidence type="ECO:0000259" key="12">
    <source>
        <dbReference type="Pfam" id="PF02866"/>
    </source>
</evidence>
<dbReference type="InParanoid" id="E0VBN9"/>
<keyword evidence="6 10" id="KW-0560">Oxidoreductase</keyword>
<comment type="similarity">
    <text evidence="1">Belongs to the LDH/MDH superfamily. MDH type 1 family.</text>
</comment>
<dbReference type="Pfam" id="PF02866">
    <property type="entry name" value="Ldh_1_C"/>
    <property type="match status" value="1"/>
</dbReference>
<dbReference type="PIRSF" id="PIRSF000102">
    <property type="entry name" value="Lac_mal_DH"/>
    <property type="match status" value="1"/>
</dbReference>
<sequence length="361" mass="39085">MQSFIKLTKLTIEKQICNVRTIGLLKKTQLRFYSKSEPKCPSMKVTICGASGSIGQPLSLMLKQCPYIDELNLFDIIGACGVGLELSHVDTKCKVRAYTGKEQIKDSLKNTRVVVLAASSSKKTGEDPFIENAKIAMELAAACGEACPEALIAVVMNPLNSIVPVVCEILKRWGRFDPNRVFGITTLDCVRANMFAAEILGLEPECVVIPVIGGNSECTIVPVLSQAKPSNDFKPEEISQLTLAIQQAENEVTKAKEGVGSASLSSAFAAARFTISLVKGLIGHKGVVECTYVPTECMEGVSYFAVPIELGPNGVMRNLGVPNLSEYECSILQRAIPYLQNDIKKGEDFVKTQKASEILIC</sequence>
<dbReference type="VEuPathDB" id="VectorBase:PHUM065800"/>
<dbReference type="CTD" id="8231117"/>
<dbReference type="GO" id="GO:0006099">
    <property type="term" value="P:tricarboxylic acid cycle"/>
    <property type="evidence" value="ECO:0007669"/>
    <property type="project" value="UniProtKB-KW"/>
</dbReference>
<feature type="domain" description="Lactate/malate dehydrogenase N-terminal" evidence="11">
    <location>
        <begin position="43"/>
        <end position="183"/>
    </location>
</feature>
<dbReference type="RefSeq" id="XP_002423533.1">
    <property type="nucleotide sequence ID" value="XM_002423488.1"/>
</dbReference>
<feature type="binding site" evidence="9">
    <location>
        <position position="132"/>
    </location>
    <ligand>
        <name>NAD(+)</name>
        <dbReference type="ChEBI" id="CHEBI:57540"/>
    </ligand>
</feature>
<dbReference type="Gene3D" id="3.90.110.10">
    <property type="entry name" value="Lactate dehydrogenase/glycoside hydrolase, family 4, C-terminal"/>
    <property type="match status" value="1"/>
</dbReference>
<dbReference type="OMA" id="WLVYTMC"/>
<comment type="catalytic activity">
    <reaction evidence="8">
        <text>(S)-malate + NAD(+) = oxaloacetate + NADH + H(+)</text>
        <dbReference type="Rhea" id="RHEA:21432"/>
        <dbReference type="ChEBI" id="CHEBI:15378"/>
        <dbReference type="ChEBI" id="CHEBI:15589"/>
        <dbReference type="ChEBI" id="CHEBI:16452"/>
        <dbReference type="ChEBI" id="CHEBI:57540"/>
        <dbReference type="ChEBI" id="CHEBI:57945"/>
        <dbReference type="EC" id="1.1.1.37"/>
    </reaction>
</comment>
<dbReference type="InterPro" id="IPR001557">
    <property type="entry name" value="L-lactate/malate_DH"/>
</dbReference>
<dbReference type="FunFam" id="3.90.110.10:FF:000001">
    <property type="entry name" value="Malate dehydrogenase"/>
    <property type="match status" value="1"/>
</dbReference>
<feature type="binding site" evidence="9">
    <location>
        <position position="75"/>
    </location>
    <ligand>
        <name>NAD(+)</name>
        <dbReference type="ChEBI" id="CHEBI:57540"/>
    </ligand>
</feature>
<keyword evidence="15" id="KW-1185">Reference proteome</keyword>
<evidence type="ECO:0000256" key="8">
    <source>
        <dbReference type="ARBA" id="ARBA00048313"/>
    </source>
</evidence>
<evidence type="ECO:0000256" key="1">
    <source>
        <dbReference type="ARBA" id="ARBA00008824"/>
    </source>
</evidence>
<dbReference type="GO" id="GO:0005739">
    <property type="term" value="C:mitochondrion"/>
    <property type="evidence" value="ECO:0007669"/>
    <property type="project" value="TreeGrafter"/>
</dbReference>
<evidence type="ECO:0000313" key="14">
    <source>
        <dbReference type="EnsemblMetazoa" id="PHUM065800-PA"/>
    </source>
</evidence>
<dbReference type="EMBL" id="AAZO01000769">
    <property type="status" value="NOT_ANNOTATED_CDS"/>
    <property type="molecule type" value="Genomic_DNA"/>
</dbReference>
<gene>
    <name evidence="14" type="primary">8231117</name>
    <name evidence="13" type="ORF">Phum_PHUM065800</name>
</gene>
<keyword evidence="5" id="KW-0816">Tricarboxylic acid cycle</keyword>
<dbReference type="InterPro" id="IPR036291">
    <property type="entry name" value="NAD(P)-bd_dom_sf"/>
</dbReference>
<keyword evidence="7 9" id="KW-0520">NAD</keyword>
<evidence type="ECO:0000313" key="13">
    <source>
        <dbReference type="EMBL" id="EEB10795.1"/>
    </source>
</evidence>
<evidence type="ECO:0000256" key="7">
    <source>
        <dbReference type="ARBA" id="ARBA00023027"/>
    </source>
</evidence>
<feature type="binding site" evidence="9">
    <location>
        <begin position="49"/>
        <end position="55"/>
    </location>
    <ligand>
        <name>NAD(+)</name>
        <dbReference type="ChEBI" id="CHEBI:57540"/>
    </ligand>
</feature>
<protein>
    <recommendedName>
        <fullName evidence="4">Malate dehydrogenase, mitochondrial</fullName>
        <ecNumber evidence="3">1.1.1.37</ecNumber>
    </recommendedName>
</protein>
<evidence type="ECO:0000256" key="6">
    <source>
        <dbReference type="ARBA" id="ARBA00023002"/>
    </source>
</evidence>
<dbReference type="HOGENOM" id="CLU_047181_1_0_1"/>
<dbReference type="EnsemblMetazoa" id="PHUM065800-RA">
    <property type="protein sequence ID" value="PHUM065800-PA"/>
    <property type="gene ID" value="PHUM065800"/>
</dbReference>
<dbReference type="InterPro" id="IPR022383">
    <property type="entry name" value="Lactate/malate_DH_C"/>
</dbReference>
<organism>
    <name type="scientific">Pediculus humanus subsp. corporis</name>
    <name type="common">Body louse</name>
    <dbReference type="NCBI Taxonomy" id="121224"/>
    <lineage>
        <taxon>Eukaryota</taxon>
        <taxon>Metazoa</taxon>
        <taxon>Ecdysozoa</taxon>
        <taxon>Arthropoda</taxon>
        <taxon>Hexapoda</taxon>
        <taxon>Insecta</taxon>
        <taxon>Pterygota</taxon>
        <taxon>Neoptera</taxon>
        <taxon>Paraneoptera</taxon>
        <taxon>Psocodea</taxon>
        <taxon>Troctomorpha</taxon>
        <taxon>Phthiraptera</taxon>
        <taxon>Anoplura</taxon>
        <taxon>Pediculidae</taxon>
        <taxon>Pediculus</taxon>
    </lineage>
</organism>
<dbReference type="GeneID" id="8231117"/>
<dbReference type="AlphaFoldDB" id="E0VBN9"/>
<evidence type="ECO:0000256" key="3">
    <source>
        <dbReference type="ARBA" id="ARBA00012995"/>
    </source>
</evidence>
<evidence type="ECO:0000259" key="11">
    <source>
        <dbReference type="Pfam" id="PF00056"/>
    </source>
</evidence>
<dbReference type="EMBL" id="DS235033">
    <property type="protein sequence ID" value="EEB10795.1"/>
    <property type="molecule type" value="Genomic_DNA"/>
</dbReference>
<feature type="domain" description="Lactate/malate dehydrogenase C-terminal" evidence="12">
    <location>
        <begin position="185"/>
        <end position="350"/>
    </location>
</feature>
<dbReference type="SUPFAM" id="SSF56327">
    <property type="entry name" value="LDH C-terminal domain-like"/>
    <property type="match status" value="1"/>
</dbReference>
<evidence type="ECO:0000256" key="5">
    <source>
        <dbReference type="ARBA" id="ARBA00022532"/>
    </source>
</evidence>
<dbReference type="GO" id="GO:0019752">
    <property type="term" value="P:carboxylic acid metabolic process"/>
    <property type="evidence" value="ECO:0007669"/>
    <property type="project" value="InterPro"/>
</dbReference>
<feature type="binding site" evidence="9">
    <location>
        <begin position="155"/>
        <end position="157"/>
    </location>
    <ligand>
        <name>NAD(+)</name>
        <dbReference type="ChEBI" id="CHEBI:57540"/>
    </ligand>
</feature>
<dbReference type="Proteomes" id="UP000009046">
    <property type="component" value="Unassembled WGS sequence"/>
</dbReference>
<evidence type="ECO:0000313" key="15">
    <source>
        <dbReference type="Proteomes" id="UP000009046"/>
    </source>
</evidence>
<dbReference type="OrthoDB" id="755699at2759"/>
<dbReference type="NCBIfam" id="TIGR01772">
    <property type="entry name" value="MDH_euk_gproteo"/>
    <property type="match status" value="1"/>
</dbReference>
<dbReference type="Gene3D" id="3.40.50.720">
    <property type="entry name" value="NAD(P)-binding Rossmann-like Domain"/>
    <property type="match status" value="1"/>
</dbReference>
<evidence type="ECO:0000256" key="2">
    <source>
        <dbReference type="ARBA" id="ARBA00011738"/>
    </source>
</evidence>
<evidence type="ECO:0000256" key="4">
    <source>
        <dbReference type="ARBA" id="ARBA00016075"/>
    </source>
</evidence>
<dbReference type="GO" id="GO:0030060">
    <property type="term" value="F:L-malate dehydrogenase (NAD+) activity"/>
    <property type="evidence" value="ECO:0007669"/>
    <property type="project" value="UniProtKB-EC"/>
</dbReference>
<dbReference type="FunFam" id="3.40.50.720:FF:000268">
    <property type="entry name" value="Malate dehydrogenase"/>
    <property type="match status" value="1"/>
</dbReference>
<dbReference type="EC" id="1.1.1.37" evidence="3"/>
<dbReference type="InterPro" id="IPR015955">
    <property type="entry name" value="Lactate_DH/Glyco_Ohase_4_C"/>
</dbReference>